<name>A0A1Y1S6D0_9MICR</name>
<dbReference type="EMBL" id="LWDP01000066">
    <property type="protein sequence ID" value="ORD93577.1"/>
    <property type="molecule type" value="Genomic_DNA"/>
</dbReference>
<evidence type="ECO:0000256" key="1">
    <source>
        <dbReference type="SAM" id="MobiDB-lite"/>
    </source>
</evidence>
<feature type="compositionally biased region" description="Basic and acidic residues" evidence="1">
    <location>
        <begin position="127"/>
        <end position="136"/>
    </location>
</feature>
<gene>
    <name evidence="2" type="ORF">ECANGB1_1984</name>
</gene>
<sequence length="468" mass="54211">MARSKSNKTTESGGKIEITKTELGIGAIRETETSSQRVRELEDHIASQNVVIHSLVEQIKQLQGSKQVRTTPIYSHVDEIVDLPGISKKLKKEESKEEKMSTNSSSNTKNEEAKTPVQNKAKRKGTKAVEEEEKKPTQFEELGIQDITKELTECFREKTKRTDFKDCCPIASFIEYAATSYEFKLENRKTHTIKNPMRMYIVSNLDGILYYIMQNINKLTLNEICSTIFYINCEIEPKQKMVIALDVIMYLKERSKMVYIISALYNNVFNSKVGEETIYKTICSICSILQHQYYIETELYKNTPVMAYLNSIKTNFGVFKASENLYDLLDELLKDGPEKSVLNFDKGRINNSCEIRGWCIRAICHVLDWDYTHNTVLVEKLKYKENPYHTLIAIYLAIDAFEKFGYDASVRTLTTELIFVMNGTSEIALLTYIFIREINTEKAEEYMEFYKSRIGLEKVYKLQKMCIF</sequence>
<dbReference type="VEuPathDB" id="MicrosporidiaDB:ECANGB1_1984"/>
<feature type="compositionally biased region" description="Basic and acidic residues" evidence="1">
    <location>
        <begin position="91"/>
        <end position="100"/>
    </location>
</feature>
<evidence type="ECO:0000313" key="3">
    <source>
        <dbReference type="Proteomes" id="UP000192639"/>
    </source>
</evidence>
<dbReference type="InterPro" id="IPR031543">
    <property type="entry name" value="DUF5087"/>
</dbReference>
<evidence type="ECO:0000313" key="2">
    <source>
        <dbReference type="EMBL" id="ORD93577.1"/>
    </source>
</evidence>
<dbReference type="AlphaFoldDB" id="A0A1Y1S6D0"/>
<protein>
    <submittedName>
        <fullName evidence="2">Uncharacterized protein</fullName>
    </submittedName>
</protein>
<dbReference type="Proteomes" id="UP000192639">
    <property type="component" value="Unassembled WGS sequence"/>
</dbReference>
<dbReference type="OrthoDB" id="2186859at2759"/>
<reference evidence="2 3" key="1">
    <citation type="journal article" date="2017" name="Environ. Microbiol.">
        <title>Decay of the glycolytic pathway and adaptation to intranuclear parasitism within Enterocytozoonidae microsporidia.</title>
        <authorList>
            <person name="Wiredu Boakye D."/>
            <person name="Jaroenlak P."/>
            <person name="Prachumwat A."/>
            <person name="Williams T.A."/>
            <person name="Bateman K.S."/>
            <person name="Itsathitphaisarn O."/>
            <person name="Sritunyalucksana K."/>
            <person name="Paszkiewicz K.H."/>
            <person name="Moore K.A."/>
            <person name="Stentiford G.D."/>
            <person name="Williams B.A."/>
        </authorList>
    </citation>
    <scope>NUCLEOTIDE SEQUENCE [LARGE SCALE GENOMIC DNA]</scope>
    <source>
        <strain evidence="2 3">GB1</strain>
    </source>
</reference>
<comment type="caution">
    <text evidence="2">The sequence shown here is derived from an EMBL/GenBank/DDBJ whole genome shotgun (WGS) entry which is preliminary data.</text>
</comment>
<accession>A0A1Y1S6D0</accession>
<proteinExistence type="predicted"/>
<organism evidence="2 3">
    <name type="scientific">Enterospora canceri</name>
    <dbReference type="NCBI Taxonomy" id="1081671"/>
    <lineage>
        <taxon>Eukaryota</taxon>
        <taxon>Fungi</taxon>
        <taxon>Fungi incertae sedis</taxon>
        <taxon>Microsporidia</taxon>
        <taxon>Enterocytozoonidae</taxon>
        <taxon>Enterospora</taxon>
    </lineage>
</organism>
<keyword evidence="3" id="KW-1185">Reference proteome</keyword>
<dbReference type="Pfam" id="PF17006">
    <property type="entry name" value="DUF5087"/>
    <property type="match status" value="1"/>
</dbReference>
<feature type="region of interest" description="Disordered" evidence="1">
    <location>
        <begin position="91"/>
        <end position="136"/>
    </location>
</feature>